<dbReference type="InterPro" id="IPR050641">
    <property type="entry name" value="RIFMO-like"/>
</dbReference>
<dbReference type="RefSeq" id="WP_235002178.1">
    <property type="nucleotide sequence ID" value="NZ_FRBI01000009.1"/>
</dbReference>
<proteinExistence type="predicted"/>
<dbReference type="InterPro" id="IPR036188">
    <property type="entry name" value="FAD/NAD-bd_sf"/>
</dbReference>
<name>A0A1M7GUL9_9ACTN</name>
<feature type="region of interest" description="Disordered" evidence="4">
    <location>
        <begin position="407"/>
        <end position="481"/>
    </location>
</feature>
<feature type="compositionally biased region" description="Pro residues" evidence="4">
    <location>
        <begin position="415"/>
        <end position="425"/>
    </location>
</feature>
<dbReference type="Gene3D" id="3.40.30.120">
    <property type="match status" value="1"/>
</dbReference>
<protein>
    <submittedName>
        <fullName evidence="6">Putative polyketide hydroxylase</fullName>
    </submittedName>
</protein>
<dbReference type="Gene3D" id="3.50.50.60">
    <property type="entry name" value="FAD/NAD(P)-binding domain"/>
    <property type="match status" value="1"/>
</dbReference>
<keyword evidence="7" id="KW-1185">Reference proteome</keyword>
<accession>A0A1M7GUL9</accession>
<evidence type="ECO:0000256" key="2">
    <source>
        <dbReference type="ARBA" id="ARBA00022630"/>
    </source>
</evidence>
<dbReference type="Pfam" id="PF21274">
    <property type="entry name" value="Rng_hyd_C"/>
    <property type="match status" value="1"/>
</dbReference>
<keyword evidence="2" id="KW-0285">Flavoprotein</keyword>
<evidence type="ECO:0000256" key="4">
    <source>
        <dbReference type="SAM" id="MobiDB-lite"/>
    </source>
</evidence>
<dbReference type="GO" id="GO:0016709">
    <property type="term" value="F:oxidoreductase activity, acting on paired donors, with incorporation or reduction of molecular oxygen, NAD(P)H as one donor, and incorporation of one atom of oxygen"/>
    <property type="evidence" value="ECO:0007669"/>
    <property type="project" value="UniProtKB-ARBA"/>
</dbReference>
<dbReference type="Pfam" id="PF01494">
    <property type="entry name" value="FAD_binding_3"/>
    <property type="match status" value="1"/>
</dbReference>
<evidence type="ECO:0000256" key="1">
    <source>
        <dbReference type="ARBA" id="ARBA00001974"/>
    </source>
</evidence>
<sequence>MQPTSDDRVPVLITGGSLVGLSTSLFLGRLGVDHLLVEKHAATSHHPRGRGNNVRTMELYRTAGVEPAIRAAASVLSRNHGILQAESLTGDNQQWLFREIDPGGGLAAFSPSGWCLCSQNDLEPVLLKEARALGADIRFGVELRSFEQDADGVTAQVLHRETGETRTVRADYLVAADGPRSPVRERLGIGQTGAGELFHNVSVTFRAKRLAEAVGDRHFIACYLTNPDADGALLPVDNEAEWVFHLPWHPERGEPLEAFTDERCAAHIRTAVGVPGLEVEITGKAPWHAAERVAEHYSKGRVLLAGDAAHEMSPTGAFGSNTGIQDAHNLAWKLAAVLGGWAGPGLLETYGAERRPVAVATSARASQRSAEHSHPGYDAAPLGGNRQSGVLTVALGYRYPAGAVIGVDPRRPVVPEGPPSPPPGPGGTGGPVVPTVPGDPTTTPADRPPGGPAVPTASGGKGGAPGGKPAGAGGGPRLWLGEPGTRAPHLWVDRAGERVSTLDLYERVPVLLTGAGSAAGEAWHGAAARVAAELGVPLDRYRVGTGKDADLVTEPGADWAAVHGTGPDGALLVRPDGFVAWRATTGCTEPAAELSAVLCQVLSLD</sequence>
<dbReference type="Gene3D" id="3.30.9.10">
    <property type="entry name" value="D-Amino Acid Oxidase, subunit A, domain 2"/>
    <property type="match status" value="1"/>
</dbReference>
<feature type="region of interest" description="Disordered" evidence="4">
    <location>
        <begin position="361"/>
        <end position="385"/>
    </location>
</feature>
<dbReference type="InterPro" id="IPR002938">
    <property type="entry name" value="FAD-bd"/>
</dbReference>
<reference evidence="6 7" key="1">
    <citation type="submission" date="2016-11" db="EMBL/GenBank/DDBJ databases">
        <authorList>
            <person name="Jaros S."/>
            <person name="Januszkiewicz K."/>
            <person name="Wedrychowicz H."/>
        </authorList>
    </citation>
    <scope>NUCLEOTIDE SEQUENCE [LARGE SCALE GENOMIC DNA]</scope>
    <source>
        <strain evidence="6 7">CGMCC 4.2025</strain>
    </source>
</reference>
<dbReference type="PRINTS" id="PR00420">
    <property type="entry name" value="RNGMNOXGNASE"/>
</dbReference>
<evidence type="ECO:0000313" key="6">
    <source>
        <dbReference type="EMBL" id="SHM20001.1"/>
    </source>
</evidence>
<evidence type="ECO:0000256" key="3">
    <source>
        <dbReference type="ARBA" id="ARBA00022827"/>
    </source>
</evidence>
<dbReference type="SUPFAM" id="SSF51905">
    <property type="entry name" value="FAD/NAD(P)-binding domain"/>
    <property type="match status" value="1"/>
</dbReference>
<feature type="domain" description="FAD-binding" evidence="5">
    <location>
        <begin position="9"/>
        <end position="362"/>
    </location>
</feature>
<feature type="compositionally biased region" description="Low complexity" evidence="4">
    <location>
        <begin position="431"/>
        <end position="444"/>
    </location>
</feature>
<keyword evidence="3" id="KW-0274">FAD</keyword>
<organism evidence="6 7">
    <name type="scientific">Actinacidiphila paucisporea</name>
    <dbReference type="NCBI Taxonomy" id="310782"/>
    <lineage>
        <taxon>Bacteria</taxon>
        <taxon>Bacillati</taxon>
        <taxon>Actinomycetota</taxon>
        <taxon>Actinomycetes</taxon>
        <taxon>Kitasatosporales</taxon>
        <taxon>Streptomycetaceae</taxon>
        <taxon>Actinacidiphila</taxon>
    </lineage>
</organism>
<dbReference type="EMBL" id="FRBI01000009">
    <property type="protein sequence ID" value="SHM20001.1"/>
    <property type="molecule type" value="Genomic_DNA"/>
</dbReference>
<gene>
    <name evidence="6" type="ORF">SAMN05216499_10979</name>
</gene>
<comment type="cofactor">
    <cofactor evidence="1">
        <name>FAD</name>
        <dbReference type="ChEBI" id="CHEBI:57692"/>
    </cofactor>
</comment>
<evidence type="ECO:0000313" key="7">
    <source>
        <dbReference type="Proteomes" id="UP000184111"/>
    </source>
</evidence>
<dbReference type="AlphaFoldDB" id="A0A1M7GUL9"/>
<dbReference type="GO" id="GO:0071949">
    <property type="term" value="F:FAD binding"/>
    <property type="evidence" value="ECO:0007669"/>
    <property type="project" value="InterPro"/>
</dbReference>
<dbReference type="STRING" id="310782.SAMN05216499_10979"/>
<dbReference type="PANTHER" id="PTHR43004:SF19">
    <property type="entry name" value="BINDING MONOOXYGENASE, PUTATIVE (JCVI)-RELATED"/>
    <property type="match status" value="1"/>
</dbReference>
<feature type="compositionally biased region" description="Gly residues" evidence="4">
    <location>
        <begin position="459"/>
        <end position="476"/>
    </location>
</feature>
<dbReference type="PANTHER" id="PTHR43004">
    <property type="entry name" value="TRK SYSTEM POTASSIUM UPTAKE PROTEIN"/>
    <property type="match status" value="1"/>
</dbReference>
<dbReference type="Proteomes" id="UP000184111">
    <property type="component" value="Unassembled WGS sequence"/>
</dbReference>
<evidence type="ECO:0000259" key="5">
    <source>
        <dbReference type="Pfam" id="PF01494"/>
    </source>
</evidence>